<evidence type="ECO:0000256" key="1">
    <source>
        <dbReference type="SAM" id="SignalP"/>
    </source>
</evidence>
<dbReference type="SMART" id="SM00635">
    <property type="entry name" value="BID_2"/>
    <property type="match status" value="2"/>
</dbReference>
<keyword evidence="4" id="KW-1185">Reference proteome</keyword>
<evidence type="ECO:0000313" key="3">
    <source>
        <dbReference type="EMBL" id="NME67795.1"/>
    </source>
</evidence>
<dbReference type="Gene3D" id="2.60.40.1080">
    <property type="match status" value="2"/>
</dbReference>
<comment type="caution">
    <text evidence="3">The sequence shown here is derived from an EMBL/GenBank/DDBJ whole genome shotgun (WGS) entry which is preliminary data.</text>
</comment>
<dbReference type="RefSeq" id="WP_169656124.1">
    <property type="nucleotide sequence ID" value="NZ_JABANE010000015.1"/>
</dbReference>
<accession>A0A7X9P1P4</accession>
<feature type="domain" description="BIG2" evidence="2">
    <location>
        <begin position="220"/>
        <end position="298"/>
    </location>
</feature>
<organism evidence="3 4">
    <name type="scientific">Flammeovirga aprica JL-4</name>
    <dbReference type="NCBI Taxonomy" id="694437"/>
    <lineage>
        <taxon>Bacteria</taxon>
        <taxon>Pseudomonadati</taxon>
        <taxon>Bacteroidota</taxon>
        <taxon>Cytophagia</taxon>
        <taxon>Cytophagales</taxon>
        <taxon>Flammeovirgaceae</taxon>
        <taxon>Flammeovirga</taxon>
    </lineage>
</organism>
<feature type="signal peptide" evidence="1">
    <location>
        <begin position="1"/>
        <end position="22"/>
    </location>
</feature>
<protein>
    <submittedName>
        <fullName evidence="3">T9SS type A sorting domain-containing protein</fullName>
    </submittedName>
</protein>
<evidence type="ECO:0000259" key="2">
    <source>
        <dbReference type="SMART" id="SM00635"/>
    </source>
</evidence>
<dbReference type="Pfam" id="PF18962">
    <property type="entry name" value="Por_Secre_tail"/>
    <property type="match status" value="1"/>
</dbReference>
<name>A0A7X9P1P4_9BACT</name>
<dbReference type="Pfam" id="PF02368">
    <property type="entry name" value="Big_2"/>
    <property type="match status" value="2"/>
</dbReference>
<feature type="domain" description="BIG2" evidence="2">
    <location>
        <begin position="307"/>
        <end position="384"/>
    </location>
</feature>
<dbReference type="InterPro" id="IPR026444">
    <property type="entry name" value="Secre_tail"/>
</dbReference>
<evidence type="ECO:0000313" key="4">
    <source>
        <dbReference type="Proteomes" id="UP000576082"/>
    </source>
</evidence>
<dbReference type="AlphaFoldDB" id="A0A7X9P1P4"/>
<dbReference type="NCBIfam" id="TIGR04183">
    <property type="entry name" value="Por_Secre_tail"/>
    <property type="match status" value="1"/>
</dbReference>
<dbReference type="EMBL" id="JABANE010000015">
    <property type="protein sequence ID" value="NME67795.1"/>
    <property type="molecule type" value="Genomic_DNA"/>
</dbReference>
<dbReference type="Proteomes" id="UP000576082">
    <property type="component" value="Unassembled WGS sequence"/>
</dbReference>
<dbReference type="InterPro" id="IPR008964">
    <property type="entry name" value="Invasin/intimin_cell_adhesion"/>
</dbReference>
<gene>
    <name evidence="3" type="ORF">HHU12_07465</name>
</gene>
<reference evidence="3 4" key="1">
    <citation type="submission" date="2020-04" db="EMBL/GenBank/DDBJ databases">
        <title>Flammeovirga sp. SR4, a novel species isolated from seawater.</title>
        <authorList>
            <person name="Wang X."/>
        </authorList>
    </citation>
    <scope>NUCLEOTIDE SEQUENCE [LARGE SCALE GENOMIC DNA]</scope>
    <source>
        <strain evidence="3 4">ATCC 23126</strain>
    </source>
</reference>
<dbReference type="InterPro" id="IPR003343">
    <property type="entry name" value="Big_2"/>
</dbReference>
<dbReference type="SUPFAM" id="SSF49373">
    <property type="entry name" value="Invasin/intimin cell-adhesion fragments"/>
    <property type="match status" value="2"/>
</dbReference>
<feature type="chain" id="PRO_5031207704" evidence="1">
    <location>
        <begin position="23"/>
        <end position="611"/>
    </location>
</feature>
<sequence length="611" mass="67320">MRSTKFTILTLLLICVSNFGFSQKNIHYGEDFIAFEAEDTDSPLGKWKLRTPEDPLYYKGDGIEALNQTYIEFTGAWASKESPLTYKFTCKKSGDYRMLMRLYQPLTEDEKGDQKNDMFVRLEGNYTSATTKPKSELEKDHKFWGRGVRVWGTCHSLEIGSHAHATYGLIEGEEYTLVMSGRSAGASIDYILFYLDNPPKAIGNQDLALQFPEEYRPFVTPTGISILPADITKVRKGASLQFDVDLQPVNTQKEVTWVSSDEAVLTVENGNVTAVGEVGASATITVTTTNGISESFTLTIEEWYALAVESIEVNPNPIVVSATKTLPVTFNVLPFGADNPEVEWEIKDTSIATIDENGVITGVAEGQTTLVVKSKENNEISTEVDITVGQYVESFIEFTDSDELLTTQYEIGSAMPVKFEYHAGTGETVGESIKLKLRYIKSDGGWQVISDISVDLEDYIGTVEGVVETEIPLADIKPITEIASNEFYYLFVQMTTSSGIKKNVGVQPIQIIKGEEKEEEGGEETPPVTSINNQVLTGTTLYPNPASGAFNIRSYENASGAFSIMDINGKLMKQGTFVSNVQNDISDLPAGFYLVQIQVAKGSAVFKLLIE</sequence>
<keyword evidence="1" id="KW-0732">Signal</keyword>
<proteinExistence type="predicted"/>